<evidence type="ECO:0000313" key="3">
    <source>
        <dbReference type="Proteomes" id="UP000008820"/>
    </source>
</evidence>
<evidence type="ECO:0000256" key="1">
    <source>
        <dbReference type="SAM" id="MobiDB-lite"/>
    </source>
</evidence>
<feature type="region of interest" description="Disordered" evidence="1">
    <location>
        <begin position="1"/>
        <end position="24"/>
    </location>
</feature>
<dbReference type="AlphaFoldDB" id="A0A6E8PLC8"/>
<dbReference type="EnsemblMetazoa" id="AAEL029042-RA">
    <property type="protein sequence ID" value="AAEL029042-PA"/>
    <property type="gene ID" value="AAEL029042"/>
</dbReference>
<proteinExistence type="predicted"/>
<evidence type="ECO:0000313" key="2">
    <source>
        <dbReference type="EnsemblMetazoa" id="AAEL029042-PA"/>
    </source>
</evidence>
<reference evidence="2 3" key="1">
    <citation type="submission" date="2017-06" db="EMBL/GenBank/DDBJ databases">
        <title>Aedes aegypti genome working group (AGWG) sequencing and assembly.</title>
        <authorList>
            <consortium name="Aedes aegypti Genome Working Group (AGWG)"/>
            <person name="Matthews B.J."/>
        </authorList>
    </citation>
    <scope>NUCLEOTIDE SEQUENCE [LARGE SCALE GENOMIC DNA]</scope>
    <source>
        <strain evidence="2 3">LVP_AGWG</strain>
    </source>
</reference>
<feature type="compositionally biased region" description="Basic and acidic residues" evidence="1">
    <location>
        <begin position="11"/>
        <end position="24"/>
    </location>
</feature>
<sequence length="176" mass="20041">MMLSMDNFEADEPKPNYEHNDQDQKAEVGHVAKVDMKTSLRSSSESSDDCVIIEKPIPVINLCSPDEMFLRQRRIVKCSPSIDSDDDCVIIDEPIPTIDLCSPHVTSIIRDDPASKLCSSNDFNFRNKRVHHWSLDGVPELENCALYNQAIGNRKSVPEIKTYEELSNYRSFAKQH</sequence>
<dbReference type="InParanoid" id="A0A6E8PLC8"/>
<dbReference type="Proteomes" id="UP000008820">
    <property type="component" value="Chromosome 1"/>
</dbReference>
<keyword evidence="3" id="KW-1185">Reference proteome</keyword>
<accession>A0A6E8PLC8</accession>
<reference evidence="2" key="2">
    <citation type="submission" date="2020-05" db="UniProtKB">
        <authorList>
            <consortium name="EnsemblMetazoa"/>
        </authorList>
    </citation>
    <scope>IDENTIFICATION</scope>
    <source>
        <strain evidence="2">LVP_AGWG</strain>
    </source>
</reference>
<organism evidence="2 3">
    <name type="scientific">Aedes aegypti</name>
    <name type="common">Yellowfever mosquito</name>
    <name type="synonym">Culex aegypti</name>
    <dbReference type="NCBI Taxonomy" id="7159"/>
    <lineage>
        <taxon>Eukaryota</taxon>
        <taxon>Metazoa</taxon>
        <taxon>Ecdysozoa</taxon>
        <taxon>Arthropoda</taxon>
        <taxon>Hexapoda</taxon>
        <taxon>Insecta</taxon>
        <taxon>Pterygota</taxon>
        <taxon>Neoptera</taxon>
        <taxon>Endopterygota</taxon>
        <taxon>Diptera</taxon>
        <taxon>Nematocera</taxon>
        <taxon>Culicoidea</taxon>
        <taxon>Culicidae</taxon>
        <taxon>Culicinae</taxon>
        <taxon>Aedini</taxon>
        <taxon>Aedes</taxon>
        <taxon>Stegomyia</taxon>
    </lineage>
</organism>
<name>A0A6E8PLC8_AEDAE</name>
<protein>
    <submittedName>
        <fullName evidence="2">Uncharacterized protein</fullName>
    </submittedName>
</protein>